<dbReference type="EMBL" id="AWSJ01000084">
    <property type="protein sequence ID" value="ERI10644.1"/>
    <property type="molecule type" value="Genomic_DNA"/>
</dbReference>
<dbReference type="PATRIC" id="fig|649747.3.peg.1140"/>
<dbReference type="STRING" id="649747.HMPREF0083_01257"/>
<dbReference type="AlphaFoldDB" id="U1WPV4"/>
<sequence length="57" mass="6603">MTPDILTRQGGWQKEIRKKEEIGYVLRSGRRKASVSFSYLPPQKCVDLSNQMYINKG</sequence>
<evidence type="ECO:0000313" key="2">
    <source>
        <dbReference type="Proteomes" id="UP000016511"/>
    </source>
</evidence>
<organism evidence="1 2">
    <name type="scientific">Aneurinibacillus aneurinilyticus ATCC 12856</name>
    <dbReference type="NCBI Taxonomy" id="649747"/>
    <lineage>
        <taxon>Bacteria</taxon>
        <taxon>Bacillati</taxon>
        <taxon>Bacillota</taxon>
        <taxon>Bacilli</taxon>
        <taxon>Bacillales</taxon>
        <taxon>Paenibacillaceae</taxon>
        <taxon>Aneurinibacillus group</taxon>
        <taxon>Aneurinibacillus</taxon>
    </lineage>
</organism>
<gene>
    <name evidence="1" type="ORF">HMPREF0083_01257</name>
</gene>
<proteinExistence type="predicted"/>
<accession>U1WPV4</accession>
<dbReference type="HOGENOM" id="CLU_2986467_0_0_9"/>
<protein>
    <submittedName>
        <fullName evidence="1">Uncharacterized protein</fullName>
    </submittedName>
</protein>
<reference evidence="1 2" key="1">
    <citation type="submission" date="2013-08" db="EMBL/GenBank/DDBJ databases">
        <authorList>
            <person name="Weinstock G."/>
            <person name="Sodergren E."/>
            <person name="Wylie T."/>
            <person name="Fulton L."/>
            <person name="Fulton R."/>
            <person name="Fronick C."/>
            <person name="O'Laughlin M."/>
            <person name="Godfrey J."/>
            <person name="Miner T."/>
            <person name="Herter B."/>
            <person name="Appelbaum E."/>
            <person name="Cordes M."/>
            <person name="Lek S."/>
            <person name="Wollam A."/>
            <person name="Pepin K.H."/>
            <person name="Palsikar V.B."/>
            <person name="Mitreva M."/>
            <person name="Wilson R.K."/>
        </authorList>
    </citation>
    <scope>NUCLEOTIDE SEQUENCE [LARGE SCALE GENOMIC DNA]</scope>
    <source>
        <strain evidence="1 2">ATCC 12856</strain>
    </source>
</reference>
<comment type="caution">
    <text evidence="1">The sequence shown here is derived from an EMBL/GenBank/DDBJ whole genome shotgun (WGS) entry which is preliminary data.</text>
</comment>
<name>U1WPV4_ANEAE</name>
<dbReference type="Proteomes" id="UP000016511">
    <property type="component" value="Unassembled WGS sequence"/>
</dbReference>
<keyword evidence="2" id="KW-1185">Reference proteome</keyword>
<evidence type="ECO:0000313" key="1">
    <source>
        <dbReference type="EMBL" id="ERI10644.1"/>
    </source>
</evidence>